<proteinExistence type="predicted"/>
<organism evidence="2 3">
    <name type="scientific">Microbulbifer epialgicus</name>
    <dbReference type="NCBI Taxonomy" id="393907"/>
    <lineage>
        <taxon>Bacteria</taxon>
        <taxon>Pseudomonadati</taxon>
        <taxon>Pseudomonadota</taxon>
        <taxon>Gammaproteobacteria</taxon>
        <taxon>Cellvibrionales</taxon>
        <taxon>Microbulbiferaceae</taxon>
        <taxon>Microbulbifer</taxon>
    </lineage>
</organism>
<gene>
    <name evidence="2" type="ORF">ACCI49_20500</name>
</gene>
<comment type="caution">
    <text evidence="2">The sequence shown here is derived from an EMBL/GenBank/DDBJ whole genome shotgun (WGS) entry which is preliminary data.</text>
</comment>
<dbReference type="RefSeq" id="WP_371841086.1">
    <property type="nucleotide sequence ID" value="NZ_JBGMEK010000082.1"/>
</dbReference>
<keyword evidence="3" id="KW-1185">Reference proteome</keyword>
<dbReference type="Pfam" id="PF02599">
    <property type="entry name" value="CsrA"/>
    <property type="match status" value="1"/>
</dbReference>
<accession>A0ABV4P5M1</accession>
<dbReference type="Gene3D" id="2.60.40.4380">
    <property type="entry name" value="Translational regulator CsrA"/>
    <property type="match status" value="1"/>
</dbReference>
<protein>
    <submittedName>
        <fullName evidence="2">Carbon storage regulator</fullName>
    </submittedName>
</protein>
<evidence type="ECO:0000256" key="1">
    <source>
        <dbReference type="ARBA" id="ARBA00023159"/>
    </source>
</evidence>
<evidence type="ECO:0000313" key="2">
    <source>
        <dbReference type="EMBL" id="MFA0813285.1"/>
    </source>
</evidence>
<dbReference type="Proteomes" id="UP001569428">
    <property type="component" value="Unassembled WGS sequence"/>
</dbReference>
<dbReference type="InterPro" id="IPR003751">
    <property type="entry name" value="CsrA"/>
</dbReference>
<reference evidence="2 3" key="1">
    <citation type="submission" date="2024-08" db="EMBL/GenBank/DDBJ databases">
        <authorList>
            <person name="Ishaq N."/>
        </authorList>
    </citation>
    <scope>NUCLEOTIDE SEQUENCE [LARGE SCALE GENOMIC DNA]</scope>
    <source>
        <strain evidence="2 3">DSM 18651</strain>
    </source>
</reference>
<sequence>MPLKRRSRESLRVRTNVSATVLGVEGNQVKIGIPPNLVPFTGRRSSCMLRRKNDWSPIIISLLNLRLAGALNLENGAPLKN</sequence>
<dbReference type="SUPFAM" id="SSF117130">
    <property type="entry name" value="CsrA-like"/>
    <property type="match status" value="1"/>
</dbReference>
<dbReference type="InterPro" id="IPR036107">
    <property type="entry name" value="CsrA_sf"/>
</dbReference>
<evidence type="ECO:0000313" key="3">
    <source>
        <dbReference type="Proteomes" id="UP001569428"/>
    </source>
</evidence>
<name>A0ABV4P5M1_9GAMM</name>
<keyword evidence="1" id="KW-0010">Activator</keyword>
<dbReference type="EMBL" id="JBGMEK010000082">
    <property type="protein sequence ID" value="MFA0813285.1"/>
    <property type="molecule type" value="Genomic_DNA"/>
</dbReference>